<evidence type="ECO:0000256" key="2">
    <source>
        <dbReference type="ARBA" id="ARBA00022737"/>
    </source>
</evidence>
<protein>
    <recommendedName>
        <fullName evidence="4">NACHT domain-containing protein</fullName>
    </recommendedName>
</protein>
<dbReference type="SUPFAM" id="SSF50978">
    <property type="entry name" value="WD40 repeat-like"/>
    <property type="match status" value="1"/>
</dbReference>
<dbReference type="InterPro" id="IPR007111">
    <property type="entry name" value="NACHT_NTPase"/>
</dbReference>
<dbReference type="SUPFAM" id="SSF52540">
    <property type="entry name" value="P-loop containing nucleoside triphosphate hydrolases"/>
    <property type="match status" value="1"/>
</dbReference>
<feature type="domain" description="NACHT" evidence="4">
    <location>
        <begin position="404"/>
        <end position="538"/>
    </location>
</feature>
<dbReference type="InterPro" id="IPR052752">
    <property type="entry name" value="NACHT-WD_repeat"/>
</dbReference>
<dbReference type="InterPro" id="IPR057588">
    <property type="entry name" value="NWD1/2-like_WH"/>
</dbReference>
<dbReference type="PROSITE" id="PS50837">
    <property type="entry name" value="NACHT"/>
    <property type="match status" value="1"/>
</dbReference>
<evidence type="ECO:0000256" key="1">
    <source>
        <dbReference type="ARBA" id="ARBA00022574"/>
    </source>
</evidence>
<evidence type="ECO:0000313" key="5">
    <source>
        <dbReference type="EMBL" id="KAK3587836.1"/>
    </source>
</evidence>
<comment type="caution">
    <text evidence="5">The sequence shown here is derived from an EMBL/GenBank/DDBJ whole genome shotgun (WGS) entry which is preliminary data.</text>
</comment>
<dbReference type="Pfam" id="PF13271">
    <property type="entry name" value="DUF4062"/>
    <property type="match status" value="1"/>
</dbReference>
<dbReference type="PANTHER" id="PTHR19871:SF14">
    <property type="entry name" value="DUF4062 DOMAIN-CONTAINING PROTEIN"/>
    <property type="match status" value="1"/>
</dbReference>
<organism evidence="5 6">
    <name type="scientific">Potamilus streckersoni</name>
    <dbReference type="NCBI Taxonomy" id="2493646"/>
    <lineage>
        <taxon>Eukaryota</taxon>
        <taxon>Metazoa</taxon>
        <taxon>Spiralia</taxon>
        <taxon>Lophotrochozoa</taxon>
        <taxon>Mollusca</taxon>
        <taxon>Bivalvia</taxon>
        <taxon>Autobranchia</taxon>
        <taxon>Heteroconchia</taxon>
        <taxon>Palaeoheterodonta</taxon>
        <taxon>Unionida</taxon>
        <taxon>Unionoidea</taxon>
        <taxon>Unionidae</taxon>
        <taxon>Ambleminae</taxon>
        <taxon>Lampsilini</taxon>
        <taxon>Potamilus</taxon>
    </lineage>
</organism>
<dbReference type="Pfam" id="PF05729">
    <property type="entry name" value="NACHT"/>
    <property type="match status" value="1"/>
</dbReference>
<gene>
    <name evidence="5" type="ORF">CHS0354_019704</name>
</gene>
<dbReference type="Proteomes" id="UP001195483">
    <property type="component" value="Unassembled WGS sequence"/>
</dbReference>
<name>A0AAE0VRY1_9BIVA</name>
<dbReference type="Gene3D" id="1.25.40.370">
    <property type="match status" value="1"/>
</dbReference>
<accession>A0AAE0VRY1</accession>
<dbReference type="InterPro" id="IPR056534">
    <property type="entry name" value="Beta-prop_NWD2_C"/>
</dbReference>
<dbReference type="InterPro" id="IPR015943">
    <property type="entry name" value="WD40/YVTN_repeat-like_dom_sf"/>
</dbReference>
<dbReference type="Gene3D" id="2.130.10.10">
    <property type="entry name" value="YVTN repeat-like/Quinoprotein amine dehydrogenase"/>
    <property type="match status" value="4"/>
</dbReference>
<dbReference type="Pfam" id="PF00400">
    <property type="entry name" value="WD40"/>
    <property type="match status" value="1"/>
</dbReference>
<dbReference type="InterPro" id="IPR019775">
    <property type="entry name" value="WD40_repeat_CS"/>
</dbReference>
<evidence type="ECO:0000313" key="6">
    <source>
        <dbReference type="Proteomes" id="UP001195483"/>
    </source>
</evidence>
<dbReference type="PROSITE" id="PS00678">
    <property type="entry name" value="WD_REPEATS_1"/>
    <property type="match status" value="1"/>
</dbReference>
<keyword evidence="2" id="KW-0677">Repeat</keyword>
<dbReference type="SUPFAM" id="SSF82171">
    <property type="entry name" value="DPP6 N-terminal domain-like"/>
    <property type="match status" value="1"/>
</dbReference>
<dbReference type="Pfam" id="PF23586">
    <property type="entry name" value="Beta-prop_NWD2_C"/>
    <property type="match status" value="1"/>
</dbReference>
<evidence type="ECO:0000259" key="4">
    <source>
        <dbReference type="PROSITE" id="PS50837"/>
    </source>
</evidence>
<keyword evidence="6" id="KW-1185">Reference proteome</keyword>
<reference evidence="5" key="2">
    <citation type="journal article" date="2021" name="Genome Biol. Evol.">
        <title>Developing a high-quality reference genome for a parasitic bivalve with doubly uniparental inheritance (Bivalvia: Unionida).</title>
        <authorList>
            <person name="Smith C.H."/>
        </authorList>
    </citation>
    <scope>NUCLEOTIDE SEQUENCE</scope>
    <source>
        <strain evidence="5">CHS0354</strain>
        <tissue evidence="5">Mantle</tissue>
    </source>
</reference>
<dbReference type="Pfam" id="PF25469">
    <property type="entry name" value="WHD_NWD1"/>
    <property type="match status" value="1"/>
</dbReference>
<dbReference type="PANTHER" id="PTHR19871">
    <property type="entry name" value="BETA TRANSDUCIN-RELATED PROTEIN"/>
    <property type="match status" value="1"/>
</dbReference>
<dbReference type="Gene3D" id="3.40.50.300">
    <property type="entry name" value="P-loop containing nucleotide triphosphate hydrolases"/>
    <property type="match status" value="1"/>
</dbReference>
<dbReference type="InterPro" id="IPR025139">
    <property type="entry name" value="DUF4062"/>
</dbReference>
<feature type="region of interest" description="Disordered" evidence="3">
    <location>
        <begin position="1"/>
        <end position="23"/>
    </location>
</feature>
<sequence>MDGSQEGVTLPEPTEEDNQNDQEKEKLIRILSGYLDNLPALSSRIVRIFTSSTFTDTTLERNALMENVYPNLKKHLRERYGLEFQVVDMRWGVRDEATDDHMTTQLCMQEIDNCQRLSIGPNFVVFLGQKYGYRPLPTHIDAIEFEMMRECNKSTPSELELMDTWYKRDDNSVPPVYVLQPISSIYTNFNNKRHPRLMDQDQALWWETFSKLQRIMRKAAQVLFIAKKIDREQMHNYFMSVTEREVERGILKFHNTADHCLAYIREIENINITLLKFAAKFVDFAARNVDGEAQKLLKTLRDEKLPSKMFADNLVRFSVEWSGKEGIDKDTHKEYLEKFCLHFYSSIIKLVDRAMNRHEKLSGDATYTETLQHLHACQNFCKVFQGREDIVDKIHQYIIGNSQHPLILYGESGCGKTSLTAKGASEAKSWFPADKKPCMVLRFLGTTPNSSTIIPLLISLCNQLSVVYDQPLEDIPDELSPLIQHFKKLITCATEERPLILILDSLDQLSGADGAHQLAWLPTKLPPHVHIIVSTLPNYYNILATLRLMIEGDENYVQVLPLGENLSGTILKFWLKDKKRTVNESQWELVNEALTKCNLPLFVKLVFDEICRWKSYTKPPNTTLAFTIHDSIMKLYERIEIQHGKTLVFHALGIITAAKSGVSEAELEDLLSLDEKVLNDVYQYHLPPVRRIPPLLWTRIRADLPSYLSEREADGVSVIGWYHRQFIDAATERYFKNLNFVSETHSMIADYFLGIWGGGNPKPFEYTDAQRKMFRLEERGGECDRKVPLQPLVFTDENGKVIRYNLRKLNEMPYHLIRSHRYEELYSRVIFNYNWLQAKLSCMPLQATLSDFEDLLEHVYQKDVKLIADAIRLSSSILSHYPSMIGPQIIGRLLPYYTHNENIRSLIQQCDTDGLTHCALVPAHHCLHTPGGPLQYSLEGHLFAPFGISTTSDAKYLVTVSNKFIIWDLSNGEVFRTVVPGIEGIMQNLVISENDKYAAGYTNNNQVVVLNIVTGEFQIISPPVKDSPITGTTINNTHVAIWSNVEYYLYTVSGQFISKQYTELKQPLLAVDFGKDEKTYLIVKSGTDDDTEMTLEVQDESMDPFEFHSAIALTKDKKIMYTCIEISDNAVAVYRKEGDAWRYDRTLGDNHDKVFSLTLSEDENYLVAAFLLGYKLWNLKTDSLVQPKLPHGIRNIPTKNQLTNLIVFTKNNHFVVAGVRKNLYVWDVKQGNMVKVLDAHFGRIVALTSVSAGCNKVISSSIDKTIKVWNFDNILEDVHSIDRLEKPIETIDMATEVPLGVTTSRNCIGVWNLESGKLQKTFGTTVTTSVVTEALITYDGLYVAAAETANVVIWEVSKETAIKTIPQRDVQQILLNESDTRLLAFSKNPGQKGVCVCYSIPEGEQVFKFEFGLKNQFKKAALTTDGLLLAVPSTDKSGDVLGVYQAKAGTCLYNLQLKYSNYKPLINVLAMPHDPHQVAIVDEEKGNILDLKKKTLVRSVMRWNGMAMKTGKQGLYAPTRGGLELLDLKSGKTVKILIPRVAEGVFNIDVMFTPNDRHVLYYHSGHRTLRVFRISDGKLIALYKAHAEINAMSCSPDGFSVIVGAVDGSLTVLVIGDPDYSDNKEFIQYLPSRQTHSAQQVSFRTANGDVVNSKHGIGTALQVARFVAKARGAQKSRACVIS</sequence>
<keyword evidence="1" id="KW-0853">WD repeat</keyword>
<reference evidence="5" key="1">
    <citation type="journal article" date="2021" name="Genome Biol. Evol.">
        <title>A High-Quality Reference Genome for a Parasitic Bivalve with Doubly Uniparental Inheritance (Bivalvia: Unionida).</title>
        <authorList>
            <person name="Smith C.H."/>
        </authorList>
    </citation>
    <scope>NUCLEOTIDE SEQUENCE</scope>
    <source>
        <strain evidence="5">CHS0354</strain>
    </source>
</reference>
<dbReference type="InterPro" id="IPR001680">
    <property type="entry name" value="WD40_rpt"/>
</dbReference>
<dbReference type="SMART" id="SM00320">
    <property type="entry name" value="WD40"/>
    <property type="match status" value="6"/>
</dbReference>
<proteinExistence type="predicted"/>
<dbReference type="InterPro" id="IPR036322">
    <property type="entry name" value="WD40_repeat_dom_sf"/>
</dbReference>
<dbReference type="EMBL" id="JAEAOA010001201">
    <property type="protein sequence ID" value="KAK3587836.1"/>
    <property type="molecule type" value="Genomic_DNA"/>
</dbReference>
<dbReference type="InterPro" id="IPR027417">
    <property type="entry name" value="P-loop_NTPase"/>
</dbReference>
<reference evidence="5" key="3">
    <citation type="submission" date="2023-05" db="EMBL/GenBank/DDBJ databases">
        <authorList>
            <person name="Smith C.H."/>
        </authorList>
    </citation>
    <scope>NUCLEOTIDE SEQUENCE</scope>
    <source>
        <strain evidence="5">CHS0354</strain>
        <tissue evidence="5">Mantle</tissue>
    </source>
</reference>
<dbReference type="SUPFAM" id="SSF50998">
    <property type="entry name" value="Quinoprotein alcohol dehydrogenase-like"/>
    <property type="match status" value="1"/>
</dbReference>
<dbReference type="InterPro" id="IPR011047">
    <property type="entry name" value="Quinoprotein_ADH-like_sf"/>
</dbReference>
<evidence type="ECO:0000256" key="3">
    <source>
        <dbReference type="SAM" id="MobiDB-lite"/>
    </source>
</evidence>